<reference evidence="2 3" key="1">
    <citation type="journal article" date="2020" name="Front. Microbiol.">
        <title>Genetic Organization of the aprX-lipA2 Operon Affects the Proteolytic Potential of Pseudomonas Species in Milk.</title>
        <authorList>
            <person name="Maier C."/>
            <person name="Huptas C."/>
            <person name="von Neubeck M."/>
            <person name="Scherer S."/>
            <person name="Wenning M."/>
            <person name="Lucking G."/>
        </authorList>
    </citation>
    <scope>NUCLEOTIDE SEQUENCE [LARGE SCALE GENOMIC DNA]</scope>
    <source>
        <strain evidence="2 3">G4779</strain>
    </source>
</reference>
<proteinExistence type="predicted"/>
<dbReference type="AlphaFoldDB" id="A0A7Y1MWQ3"/>
<keyword evidence="1" id="KW-0812">Transmembrane</keyword>
<sequence>MSFKQAALDGQFVRNTENSFRQEFGVLKRLLLIALFGLVAITAGCGTLVERGESSKVYSNLGHYYTGVQYDWRLLSLEGRGSYDYVPMFCYLSIVCPFATLLSMPVDFVVDTVMLYSDHQKKIVEERKFSAYLRDKYCLADGGPDEVALKNLGLDMGFCFGARN</sequence>
<dbReference type="EMBL" id="JAAQYP010000099">
    <property type="protein sequence ID" value="NNA99412.1"/>
    <property type="molecule type" value="Genomic_DNA"/>
</dbReference>
<name>A0A7Y1MWQ3_9PSED</name>
<gene>
    <name evidence="2" type="ORF">HBO33_30200</name>
</gene>
<protein>
    <submittedName>
        <fullName evidence="2">YceK/YidQ family lipoprotein</fullName>
    </submittedName>
</protein>
<dbReference type="InterPro" id="IPR010780">
    <property type="entry name" value="DUF1375"/>
</dbReference>
<dbReference type="Proteomes" id="UP000542111">
    <property type="component" value="Unassembled WGS sequence"/>
</dbReference>
<keyword evidence="2" id="KW-0449">Lipoprotein</keyword>
<evidence type="ECO:0000313" key="3">
    <source>
        <dbReference type="Proteomes" id="UP000542111"/>
    </source>
</evidence>
<feature type="transmembrane region" description="Helical" evidence="1">
    <location>
        <begin position="85"/>
        <end position="110"/>
    </location>
</feature>
<keyword evidence="1" id="KW-1133">Transmembrane helix</keyword>
<evidence type="ECO:0000313" key="2">
    <source>
        <dbReference type="EMBL" id="NNA99412.1"/>
    </source>
</evidence>
<dbReference type="RefSeq" id="WP_169899446.1">
    <property type="nucleotide sequence ID" value="NZ_JAAQYP010000099.1"/>
</dbReference>
<feature type="transmembrane region" description="Helical" evidence="1">
    <location>
        <begin position="30"/>
        <end position="49"/>
    </location>
</feature>
<accession>A0A7Y1MWQ3</accession>
<comment type="caution">
    <text evidence="2">The sequence shown here is derived from an EMBL/GenBank/DDBJ whole genome shotgun (WGS) entry which is preliminary data.</text>
</comment>
<dbReference type="Pfam" id="PF07119">
    <property type="entry name" value="DUF1375"/>
    <property type="match status" value="1"/>
</dbReference>
<organism evidence="2 3">
    <name type="scientific">Pseudomonas gessardii</name>
    <dbReference type="NCBI Taxonomy" id="78544"/>
    <lineage>
        <taxon>Bacteria</taxon>
        <taxon>Pseudomonadati</taxon>
        <taxon>Pseudomonadota</taxon>
        <taxon>Gammaproteobacteria</taxon>
        <taxon>Pseudomonadales</taxon>
        <taxon>Pseudomonadaceae</taxon>
        <taxon>Pseudomonas</taxon>
    </lineage>
</organism>
<keyword evidence="1" id="KW-0472">Membrane</keyword>
<evidence type="ECO:0000256" key="1">
    <source>
        <dbReference type="SAM" id="Phobius"/>
    </source>
</evidence>